<feature type="signal peptide" evidence="1">
    <location>
        <begin position="1"/>
        <end position="21"/>
    </location>
</feature>
<evidence type="ECO:0000313" key="3">
    <source>
        <dbReference type="EMBL" id="QEC49508.1"/>
    </source>
</evidence>
<evidence type="ECO:0000259" key="2">
    <source>
        <dbReference type="Pfam" id="PF16862"/>
    </source>
</evidence>
<gene>
    <name evidence="3" type="ORF">FSW04_19340</name>
</gene>
<dbReference type="PANTHER" id="PTHR36183:SF2">
    <property type="entry name" value="BETA-GLUCURONIDASE C-TERMINAL DOMAIN-CONTAINING PROTEIN"/>
    <property type="match status" value="1"/>
</dbReference>
<dbReference type="InterPro" id="IPR031728">
    <property type="entry name" value="GlcAase_C"/>
</dbReference>
<evidence type="ECO:0000313" key="4">
    <source>
        <dbReference type="Proteomes" id="UP000321805"/>
    </source>
</evidence>
<dbReference type="InterPro" id="IPR017853">
    <property type="entry name" value="GH"/>
</dbReference>
<dbReference type="AlphaFoldDB" id="A0A5B8U9N2"/>
<protein>
    <recommendedName>
        <fullName evidence="2">Beta-glucuronidase C-terminal domain-containing protein</fullName>
    </recommendedName>
</protein>
<name>A0A5B8U9N2_9ACTN</name>
<dbReference type="Proteomes" id="UP000321805">
    <property type="component" value="Chromosome"/>
</dbReference>
<dbReference type="EMBL" id="CP042430">
    <property type="protein sequence ID" value="QEC49508.1"/>
    <property type="molecule type" value="Genomic_DNA"/>
</dbReference>
<dbReference type="SUPFAM" id="SSF51445">
    <property type="entry name" value="(Trans)glycosidases"/>
    <property type="match status" value="2"/>
</dbReference>
<evidence type="ECO:0000256" key="1">
    <source>
        <dbReference type="SAM" id="SignalP"/>
    </source>
</evidence>
<accession>A0A5B8U9N2</accession>
<proteinExistence type="predicted"/>
<keyword evidence="4" id="KW-1185">Reference proteome</keyword>
<reference evidence="3 4" key="1">
    <citation type="journal article" date="2018" name="J. Microbiol.">
        <title>Baekduia soli gen. nov., sp. nov., a novel bacterium isolated from the soil of Baekdu Mountain and proposal of a novel family name, Baekduiaceae fam. nov.</title>
        <authorList>
            <person name="An D.S."/>
            <person name="Siddiqi M.Z."/>
            <person name="Kim K.H."/>
            <person name="Yu H.S."/>
            <person name="Im W.T."/>
        </authorList>
    </citation>
    <scope>NUCLEOTIDE SEQUENCE [LARGE SCALE GENOMIC DNA]</scope>
    <source>
        <strain evidence="3 4">BR7-21</strain>
    </source>
</reference>
<sequence length="979" mass="103989">MIRPSLLAVLAAVLVALAAPAASPARLPLQVGIADDAALFADRDTAAGSVAAWKRAGIDTVRIQVSWSRVAPDPQAAARPEGFQAGNPEDPGYHWGYIDQAVDLVTAAGLTPILMIDGPPPLWASSAPARRNPRYRPRATEFGPFATAVARRYGDRVDQYILWNEPNLPLWLQPQAECGSPKTCSPVSGDLYRSMVREAYQPMHDADPGAVVLIGALAPAGGNLTSTNATMRPLQFLRALACVDTKLHPVFTGRCANFRPAVADGIAYHAHSTRNAPDEPYANRDDADLASLSRVERLLDQLQQRGRLWGSTSPLNLWLDEYGYQTNPPDKARGVSMARQDRYLQQAAYLAWRNPRVKLLGQYLWNDEPVGGGRKYTGWQSGLIAANGRSKPALDTFPSPMWIDAARSTIWGQMRPGDDHVVSVQLRMPGNATEWQDVGDIPTAPDGTWTLQTGLVPYGSYRAVAEDGEVTDTMVATPATATTGTGGAVTKERTAAGVLVERRAVGTTPGVAVPPSFAGFSIEYWSALDYLGAFGQVNPAFAQLARTLAHGGRGAPTIRLGGNSTDGTWWNPDGVPRPPGIDTDLTVTWLQQLKTWTAATRTPMVLGVNLGLDDPANAAAYVQQAVGTLGPGALAGFEIGNEPDRYSQLRTFHVGTRKLERVERRPPDYSFARYSDELDAYVRTLAPLAGGVGLSGGAFAGSIWDPETDALLGREGPGTTAFGAHAYALEACGAAARNRKKASFARALLAPGGSAPILARMGQLTSVATAHGAAFRVSETNSANCGGVNGVSNAFASALWGTDLLFGLAQAGVSNVDFHSWNGAYYSPVDFVHSKGALVARVHPLFYGMLLFNRALPAGARLLPVAPNSPQAALKTWASVDPAGTRRIVVINKDSGRPRQVVLRVPGGARAGRVERLSAPSVLSKDGVTFAGQTYGRTTADGRLTGRRVVEPLRRAGGAFRLYLPAGSAALVTVPRGGG</sequence>
<dbReference type="KEGG" id="bsol:FSW04_19340"/>
<dbReference type="Gene3D" id="2.60.40.1180">
    <property type="entry name" value="Golgi alpha-mannosidase II"/>
    <property type="match status" value="1"/>
</dbReference>
<feature type="domain" description="Beta-glucuronidase C-terminal" evidence="2">
    <location>
        <begin position="884"/>
        <end position="971"/>
    </location>
</feature>
<feature type="chain" id="PRO_5022887493" description="Beta-glucuronidase C-terminal domain-containing protein" evidence="1">
    <location>
        <begin position="22"/>
        <end position="979"/>
    </location>
</feature>
<dbReference type="PANTHER" id="PTHR36183">
    <property type="entry name" value="BETA-GLUCURONIDASE"/>
    <property type="match status" value="1"/>
</dbReference>
<dbReference type="Pfam" id="PF16862">
    <property type="entry name" value="Glyco_hydro_79C"/>
    <property type="match status" value="1"/>
</dbReference>
<dbReference type="InterPro" id="IPR013780">
    <property type="entry name" value="Glyco_hydro_b"/>
</dbReference>
<dbReference type="Gene3D" id="3.20.20.80">
    <property type="entry name" value="Glycosidases"/>
    <property type="match status" value="2"/>
</dbReference>
<dbReference type="InterPro" id="IPR052974">
    <property type="entry name" value="GH79_Enzymes"/>
</dbReference>
<dbReference type="RefSeq" id="WP_146921874.1">
    <property type="nucleotide sequence ID" value="NZ_CP042430.1"/>
</dbReference>
<keyword evidence="1" id="KW-0732">Signal</keyword>
<dbReference type="OrthoDB" id="5166947at2"/>
<organism evidence="3 4">
    <name type="scientific">Baekduia soli</name>
    <dbReference type="NCBI Taxonomy" id="496014"/>
    <lineage>
        <taxon>Bacteria</taxon>
        <taxon>Bacillati</taxon>
        <taxon>Actinomycetota</taxon>
        <taxon>Thermoleophilia</taxon>
        <taxon>Solirubrobacterales</taxon>
        <taxon>Baekduiaceae</taxon>
        <taxon>Baekduia</taxon>
    </lineage>
</organism>